<protein>
    <recommendedName>
        <fullName evidence="3">Secreted protein</fullName>
    </recommendedName>
</protein>
<sequence length="90" mass="9683">MWSLFLQPAAVLTSRCLYGAVGTTRDTAAATASHMRVLWAPLGALKSSDAVSLGPNSPDHGIISRRSRGFHREIPGQTKNVVKPSNPLRM</sequence>
<evidence type="ECO:0000313" key="1">
    <source>
        <dbReference type="EMBL" id="KAG8584523.1"/>
    </source>
</evidence>
<name>A0AAV7CHT4_ENGPU</name>
<reference evidence="1" key="1">
    <citation type="thesis" date="2020" institute="ProQuest LLC" country="789 East Eisenhower Parkway, Ann Arbor, MI, USA">
        <title>Comparative Genomics and Chromosome Evolution.</title>
        <authorList>
            <person name="Mudd A.B."/>
        </authorList>
    </citation>
    <scope>NUCLEOTIDE SEQUENCE</scope>
    <source>
        <strain evidence="1">237g6f4</strain>
        <tissue evidence="1">Blood</tissue>
    </source>
</reference>
<evidence type="ECO:0000313" key="2">
    <source>
        <dbReference type="Proteomes" id="UP000824782"/>
    </source>
</evidence>
<gene>
    <name evidence="1" type="ORF">GDO81_004641</name>
</gene>
<proteinExistence type="predicted"/>
<accession>A0AAV7CHT4</accession>
<keyword evidence="2" id="KW-1185">Reference proteome</keyword>
<evidence type="ECO:0008006" key="3">
    <source>
        <dbReference type="Google" id="ProtNLM"/>
    </source>
</evidence>
<organism evidence="1 2">
    <name type="scientific">Engystomops pustulosus</name>
    <name type="common">Tungara frog</name>
    <name type="synonym">Physalaemus pustulosus</name>
    <dbReference type="NCBI Taxonomy" id="76066"/>
    <lineage>
        <taxon>Eukaryota</taxon>
        <taxon>Metazoa</taxon>
        <taxon>Chordata</taxon>
        <taxon>Craniata</taxon>
        <taxon>Vertebrata</taxon>
        <taxon>Euteleostomi</taxon>
        <taxon>Amphibia</taxon>
        <taxon>Batrachia</taxon>
        <taxon>Anura</taxon>
        <taxon>Neobatrachia</taxon>
        <taxon>Hyloidea</taxon>
        <taxon>Leptodactylidae</taxon>
        <taxon>Leiuperinae</taxon>
        <taxon>Engystomops</taxon>
    </lineage>
</organism>
<dbReference type="AlphaFoldDB" id="A0AAV7CHT4"/>
<dbReference type="EMBL" id="WNYA01000002">
    <property type="protein sequence ID" value="KAG8584523.1"/>
    <property type="molecule type" value="Genomic_DNA"/>
</dbReference>
<comment type="caution">
    <text evidence="1">The sequence shown here is derived from an EMBL/GenBank/DDBJ whole genome shotgun (WGS) entry which is preliminary data.</text>
</comment>
<dbReference type="Proteomes" id="UP000824782">
    <property type="component" value="Unassembled WGS sequence"/>
</dbReference>